<dbReference type="Proteomes" id="UP000229434">
    <property type="component" value="Unassembled WGS sequence"/>
</dbReference>
<feature type="chain" id="PRO_5014737959" description="Lipoprotein" evidence="1">
    <location>
        <begin position="18"/>
        <end position="154"/>
    </location>
</feature>
<organism evidence="2 3">
    <name type="scientific">Snodgrassella alvi</name>
    <dbReference type="NCBI Taxonomy" id="1196083"/>
    <lineage>
        <taxon>Bacteria</taxon>
        <taxon>Pseudomonadati</taxon>
        <taxon>Pseudomonadota</taxon>
        <taxon>Betaproteobacteria</taxon>
        <taxon>Neisseriales</taxon>
        <taxon>Neisseriaceae</taxon>
        <taxon>Snodgrassella</taxon>
    </lineage>
</organism>
<feature type="signal peptide" evidence="1">
    <location>
        <begin position="1"/>
        <end position="17"/>
    </location>
</feature>
<keyword evidence="1" id="KW-0732">Signal</keyword>
<dbReference type="AlphaFoldDB" id="A0A2N9Y0I3"/>
<gene>
    <name evidence="2" type="ORF">BHC49_01920</name>
</gene>
<protein>
    <recommendedName>
        <fullName evidence="4">Lipoprotein</fullName>
    </recommendedName>
</protein>
<reference evidence="2" key="1">
    <citation type="journal article" date="2017" name="MBio">
        <title>Type VI secretion-mediated competition in the bee gut microbiome.</title>
        <authorList>
            <person name="Steele M.I."/>
            <person name="Kwong W.K."/>
            <person name="Powell J.E."/>
            <person name="Whiteley M."/>
            <person name="Moran N.A."/>
        </authorList>
    </citation>
    <scope>NUCLEOTIDE SEQUENCE [LARGE SCALE GENOMIC DNA]</scope>
    <source>
        <strain evidence="2">Nev3CBA3</strain>
    </source>
</reference>
<name>A0A2N9Y0I3_9NEIS</name>
<evidence type="ECO:0000313" key="2">
    <source>
        <dbReference type="EMBL" id="PIT58276.1"/>
    </source>
</evidence>
<proteinExistence type="predicted"/>
<evidence type="ECO:0000256" key="1">
    <source>
        <dbReference type="SAM" id="SignalP"/>
    </source>
</evidence>
<dbReference type="EMBL" id="MEIS01000056">
    <property type="protein sequence ID" value="PIT58276.1"/>
    <property type="molecule type" value="Genomic_DNA"/>
</dbReference>
<evidence type="ECO:0008006" key="4">
    <source>
        <dbReference type="Google" id="ProtNLM"/>
    </source>
</evidence>
<sequence>MLSGLLLAGSLCGCSYSATLPATGAVQGMNQTAIPVSYQQARNYFIKNTITEPVPRHITSAEEFARYFAMAATMGRTGTPTPIDFTTQDVLVFDAGVVQQQLDIIPLALNRVQNKLVLNLHIRSGAALSYQMHSFLLLIVPKGLPDNVEFNVQK</sequence>
<accession>A0A2N9Y0I3</accession>
<evidence type="ECO:0000313" key="3">
    <source>
        <dbReference type="Proteomes" id="UP000229434"/>
    </source>
</evidence>
<comment type="caution">
    <text evidence="2">The sequence shown here is derived from an EMBL/GenBank/DDBJ whole genome shotgun (WGS) entry which is preliminary data.</text>
</comment>